<dbReference type="AlphaFoldDB" id="A0AAJ0ABY7"/>
<sequence>MKCGQIIILAASLVAPSMAAWCNYGIFNPALGSQDCGPCGGEHSEDRPIWRGDCSSPPAGEGCGPGAVVACVRQTSPSPKDHFFVVVSTNILVELVLLGSRWYYNRIEKLETRRARSQIRKKSQTFTELTEARLVGGREFGHFIVALRHQAFMTCGLLACTTARSADGDTERAWVYWCFTEDTSCRFIQ</sequence>
<feature type="signal peptide" evidence="2">
    <location>
        <begin position="1"/>
        <end position="19"/>
    </location>
</feature>
<gene>
    <name evidence="3" type="ORF">BDP55DRAFT_636127</name>
</gene>
<evidence type="ECO:0000256" key="1">
    <source>
        <dbReference type="SAM" id="Phobius"/>
    </source>
</evidence>
<feature type="chain" id="PRO_5042488481" description="Integral membrane protein" evidence="2">
    <location>
        <begin position="20"/>
        <end position="189"/>
    </location>
</feature>
<dbReference type="EMBL" id="JAHMHR010000050">
    <property type="protein sequence ID" value="KAK1671100.1"/>
    <property type="molecule type" value="Genomic_DNA"/>
</dbReference>
<keyword evidence="2" id="KW-0732">Signal</keyword>
<keyword evidence="4" id="KW-1185">Reference proteome</keyword>
<reference evidence="3" key="1">
    <citation type="submission" date="2021-06" db="EMBL/GenBank/DDBJ databases">
        <title>Comparative genomics, transcriptomics and evolutionary studies reveal genomic signatures of adaptation to plant cell wall in hemibiotrophic fungi.</title>
        <authorList>
            <consortium name="DOE Joint Genome Institute"/>
            <person name="Baroncelli R."/>
            <person name="Diaz J.F."/>
            <person name="Benocci T."/>
            <person name="Peng M."/>
            <person name="Battaglia E."/>
            <person name="Haridas S."/>
            <person name="Andreopoulos W."/>
            <person name="Labutti K."/>
            <person name="Pangilinan J."/>
            <person name="Floch G.L."/>
            <person name="Makela M.R."/>
            <person name="Henrissat B."/>
            <person name="Grigoriev I.V."/>
            <person name="Crouch J.A."/>
            <person name="De Vries R.P."/>
            <person name="Sukno S.A."/>
            <person name="Thon M.R."/>
        </authorList>
    </citation>
    <scope>NUCLEOTIDE SEQUENCE</scope>
    <source>
        <strain evidence="3">CBS 193.32</strain>
    </source>
</reference>
<accession>A0AAJ0ABY7</accession>
<keyword evidence="1" id="KW-1133">Transmembrane helix</keyword>
<evidence type="ECO:0000313" key="4">
    <source>
        <dbReference type="Proteomes" id="UP001224890"/>
    </source>
</evidence>
<evidence type="ECO:0000313" key="3">
    <source>
        <dbReference type="EMBL" id="KAK1671100.1"/>
    </source>
</evidence>
<dbReference type="Proteomes" id="UP001224890">
    <property type="component" value="Unassembled WGS sequence"/>
</dbReference>
<comment type="caution">
    <text evidence="3">The sequence shown here is derived from an EMBL/GenBank/DDBJ whole genome shotgun (WGS) entry which is preliminary data.</text>
</comment>
<feature type="transmembrane region" description="Helical" evidence="1">
    <location>
        <begin position="83"/>
        <end position="104"/>
    </location>
</feature>
<proteinExistence type="predicted"/>
<evidence type="ECO:0000256" key="2">
    <source>
        <dbReference type="SAM" id="SignalP"/>
    </source>
</evidence>
<dbReference type="GeneID" id="85457379"/>
<evidence type="ECO:0008006" key="5">
    <source>
        <dbReference type="Google" id="ProtNLM"/>
    </source>
</evidence>
<keyword evidence="1" id="KW-0472">Membrane</keyword>
<organism evidence="3 4">
    <name type="scientific">Colletotrichum godetiae</name>
    <dbReference type="NCBI Taxonomy" id="1209918"/>
    <lineage>
        <taxon>Eukaryota</taxon>
        <taxon>Fungi</taxon>
        <taxon>Dikarya</taxon>
        <taxon>Ascomycota</taxon>
        <taxon>Pezizomycotina</taxon>
        <taxon>Sordariomycetes</taxon>
        <taxon>Hypocreomycetidae</taxon>
        <taxon>Glomerellales</taxon>
        <taxon>Glomerellaceae</taxon>
        <taxon>Colletotrichum</taxon>
        <taxon>Colletotrichum acutatum species complex</taxon>
    </lineage>
</organism>
<keyword evidence="1" id="KW-0812">Transmembrane</keyword>
<dbReference type="RefSeq" id="XP_060425103.1">
    <property type="nucleotide sequence ID" value="XM_060572853.1"/>
</dbReference>
<protein>
    <recommendedName>
        <fullName evidence="5">Integral membrane protein</fullName>
    </recommendedName>
</protein>
<name>A0AAJ0ABY7_9PEZI</name>